<dbReference type="Gene3D" id="3.20.20.150">
    <property type="entry name" value="Divalent-metal-dependent TIM barrel enzymes"/>
    <property type="match status" value="1"/>
</dbReference>
<evidence type="ECO:0000256" key="9">
    <source>
        <dbReference type="HAMAP-Rule" id="MF_00106"/>
    </source>
</evidence>
<evidence type="ECO:0000256" key="8">
    <source>
        <dbReference type="ARBA" id="ARBA00023239"/>
    </source>
</evidence>
<dbReference type="PANTHER" id="PTHR30387">
    <property type="entry name" value="MANNONATE DEHYDRATASE"/>
    <property type="match status" value="1"/>
</dbReference>
<evidence type="ECO:0000256" key="1">
    <source>
        <dbReference type="ARBA" id="ARBA00001794"/>
    </source>
</evidence>
<dbReference type="InterPro" id="IPR004628">
    <property type="entry name" value="Man_deHydtase"/>
</dbReference>
<evidence type="ECO:0000256" key="7">
    <source>
        <dbReference type="ARBA" id="ARBA00023211"/>
    </source>
</evidence>
<comment type="pathway">
    <text evidence="3 9">Carbohydrate metabolism; pentose and glucuronate interconversion.</text>
</comment>
<keyword evidence="7 9" id="KW-0464">Manganese</keyword>
<reference evidence="10" key="1">
    <citation type="journal article" date="2020" name="mSystems">
        <title>Genome- and Community-Level Interaction Insights into Carbon Utilization and Element Cycling Functions of Hydrothermarchaeota in Hydrothermal Sediment.</title>
        <authorList>
            <person name="Zhou Z."/>
            <person name="Liu Y."/>
            <person name="Xu W."/>
            <person name="Pan J."/>
            <person name="Luo Z.H."/>
            <person name="Li M."/>
        </authorList>
    </citation>
    <scope>NUCLEOTIDE SEQUENCE [LARGE SCALE GENOMIC DNA]</scope>
    <source>
        <strain evidence="10">SpSt-747</strain>
    </source>
</reference>
<comment type="similarity">
    <text evidence="4 9">Belongs to the mannonate dehydratase family.</text>
</comment>
<evidence type="ECO:0000256" key="5">
    <source>
        <dbReference type="ARBA" id="ARBA00012927"/>
    </source>
</evidence>
<comment type="catalytic activity">
    <reaction evidence="1 9">
        <text>D-mannonate = 2-dehydro-3-deoxy-D-gluconate + H2O</text>
        <dbReference type="Rhea" id="RHEA:20097"/>
        <dbReference type="ChEBI" id="CHEBI:15377"/>
        <dbReference type="ChEBI" id="CHEBI:17767"/>
        <dbReference type="ChEBI" id="CHEBI:57990"/>
        <dbReference type="EC" id="4.2.1.8"/>
    </reaction>
</comment>
<dbReference type="GO" id="GO:0042840">
    <property type="term" value="P:D-glucuronate catabolic process"/>
    <property type="evidence" value="ECO:0007669"/>
    <property type="project" value="TreeGrafter"/>
</dbReference>
<dbReference type="GO" id="GO:0008198">
    <property type="term" value="F:ferrous iron binding"/>
    <property type="evidence" value="ECO:0007669"/>
    <property type="project" value="TreeGrafter"/>
</dbReference>
<evidence type="ECO:0000256" key="6">
    <source>
        <dbReference type="ARBA" id="ARBA00023004"/>
    </source>
</evidence>
<evidence type="ECO:0000256" key="3">
    <source>
        <dbReference type="ARBA" id="ARBA00004892"/>
    </source>
</evidence>
<keyword evidence="8 9" id="KW-0456">Lyase</keyword>
<accession>A0A7V3YIE4</accession>
<dbReference type="AlphaFoldDB" id="A0A7V3YIE4"/>
<dbReference type="GO" id="GO:0008927">
    <property type="term" value="F:mannonate dehydratase activity"/>
    <property type="evidence" value="ECO:0007669"/>
    <property type="project" value="UniProtKB-UniRule"/>
</dbReference>
<dbReference type="EC" id="4.2.1.8" evidence="5 9"/>
<dbReference type="NCBIfam" id="NF003027">
    <property type="entry name" value="PRK03906.1"/>
    <property type="match status" value="1"/>
</dbReference>
<name>A0A7V3YIE4_9BACT</name>
<dbReference type="Pfam" id="PF03786">
    <property type="entry name" value="UxuA"/>
    <property type="match status" value="1"/>
</dbReference>
<keyword evidence="6 9" id="KW-0408">Iron</keyword>
<protein>
    <recommendedName>
        <fullName evidence="5 9">Mannonate dehydratase</fullName>
        <ecNumber evidence="5 9">4.2.1.8</ecNumber>
    </recommendedName>
    <alternativeName>
        <fullName evidence="9">D-mannonate hydro-lyase</fullName>
    </alternativeName>
</protein>
<evidence type="ECO:0000256" key="2">
    <source>
        <dbReference type="ARBA" id="ARBA00002713"/>
    </source>
</evidence>
<dbReference type="SUPFAM" id="SSF51658">
    <property type="entry name" value="Xylose isomerase-like"/>
    <property type="match status" value="1"/>
</dbReference>
<dbReference type="HAMAP" id="MF_00106">
    <property type="entry name" value="UxuA"/>
    <property type="match status" value="1"/>
</dbReference>
<comment type="cofactor">
    <cofactor evidence="9">
        <name>Fe(2+)</name>
        <dbReference type="ChEBI" id="CHEBI:29033"/>
    </cofactor>
    <cofactor evidence="9">
        <name>Mn(2+)</name>
        <dbReference type="ChEBI" id="CHEBI:29035"/>
    </cofactor>
</comment>
<dbReference type="UniPathway" id="UPA00246"/>
<dbReference type="GO" id="GO:0030145">
    <property type="term" value="F:manganese ion binding"/>
    <property type="evidence" value="ECO:0007669"/>
    <property type="project" value="TreeGrafter"/>
</dbReference>
<evidence type="ECO:0000313" key="10">
    <source>
        <dbReference type="EMBL" id="HGI31426.1"/>
    </source>
</evidence>
<proteinExistence type="inferred from homology"/>
<organism evidence="10">
    <name type="scientific">Candidatus Caldatribacterium californiense</name>
    <dbReference type="NCBI Taxonomy" id="1454726"/>
    <lineage>
        <taxon>Bacteria</taxon>
        <taxon>Pseudomonadati</taxon>
        <taxon>Atribacterota</taxon>
        <taxon>Atribacteria</taxon>
        <taxon>Atribacterales</taxon>
        <taxon>Candidatus Caldatribacteriaceae</taxon>
        <taxon>Candidatus Caldatribacterium</taxon>
    </lineage>
</organism>
<dbReference type="PIRSF" id="PIRSF016049">
    <property type="entry name" value="Man_dehyd"/>
    <property type="match status" value="1"/>
</dbReference>
<sequence length="375" mass="42637">MWKVVFRWFGERHDPVPLEYIRQIPGVEGIVSMLIDVPTGEIWPKERILALKKTIEQHGLTFEVVESVNVHEAIKLGLPSKDRYIENYRATLRHLAEAGIRVVVYNFMPMFDWVRTDLWKALPDGSKTMAYDHRVLAGLSPREIVDRVKRDGHSFALPGWEWERLEEIEHLFALYEGMDEERLFANLVDFLKAVVPLCEELGILLAIHPDDPPFSVFGLPRIVTSKSQILRLLEAVDSPANGLALCTGSLGVLEDNDIPDMIRTFGRTGRLHFVHLRNLKRTGDRSFQEVAHPSFCGSLDMFAIVKALVEIGYNGYMRPDHGRMIWGEEGRPGYGLYDRALGIAYLLGLWEGVERMREEASPCGERFVVASSGKP</sequence>
<dbReference type="EMBL" id="DTFV01000127">
    <property type="protein sequence ID" value="HGI31426.1"/>
    <property type="molecule type" value="Genomic_DNA"/>
</dbReference>
<comment type="function">
    <text evidence="2 9">Catalyzes the dehydration of D-mannonate.</text>
</comment>
<dbReference type="InterPro" id="IPR036237">
    <property type="entry name" value="Xyl_isomerase-like_sf"/>
</dbReference>
<evidence type="ECO:0000256" key="4">
    <source>
        <dbReference type="ARBA" id="ARBA00007389"/>
    </source>
</evidence>
<comment type="caution">
    <text evidence="10">The sequence shown here is derived from an EMBL/GenBank/DDBJ whole genome shotgun (WGS) entry which is preliminary data.</text>
</comment>
<gene>
    <name evidence="9" type="primary">uxuA</name>
    <name evidence="10" type="ORF">ENV30_09015</name>
</gene>
<dbReference type="PANTHER" id="PTHR30387:SF2">
    <property type="entry name" value="MANNONATE DEHYDRATASE"/>
    <property type="match status" value="1"/>
</dbReference>